<reference evidence="2 3" key="1">
    <citation type="submission" date="2016-10" db="EMBL/GenBank/DDBJ databases">
        <authorList>
            <person name="de Groot N.N."/>
        </authorList>
    </citation>
    <scope>NUCLEOTIDE SEQUENCE [LARGE SCALE GENOMIC DNA]</scope>
    <source>
        <strain evidence="2 3">NP_1H</strain>
    </source>
</reference>
<gene>
    <name evidence="2" type="ORF">SAMN04488693_101199</name>
</gene>
<protein>
    <submittedName>
        <fullName evidence="2">Extracellular solute-binding protein, family 7</fullName>
    </submittedName>
</protein>
<keyword evidence="1" id="KW-0732">Signal</keyword>
<dbReference type="Pfam" id="PF03480">
    <property type="entry name" value="DctP"/>
    <property type="match status" value="1"/>
</dbReference>
<dbReference type="Proteomes" id="UP000199258">
    <property type="component" value="Unassembled WGS sequence"/>
</dbReference>
<dbReference type="GO" id="GO:0055085">
    <property type="term" value="P:transmembrane transport"/>
    <property type="evidence" value="ECO:0007669"/>
    <property type="project" value="InterPro"/>
</dbReference>
<organism evidence="2 3">
    <name type="scientific">Arthrobacter subterraneus</name>
    <dbReference type="NCBI Taxonomy" id="335973"/>
    <lineage>
        <taxon>Bacteria</taxon>
        <taxon>Bacillati</taxon>
        <taxon>Actinomycetota</taxon>
        <taxon>Actinomycetes</taxon>
        <taxon>Micrococcales</taxon>
        <taxon>Micrococcaceae</taxon>
        <taxon>Arthrobacter</taxon>
    </lineage>
</organism>
<dbReference type="EMBL" id="FNDT01000001">
    <property type="protein sequence ID" value="SDH42177.1"/>
    <property type="molecule type" value="Genomic_DNA"/>
</dbReference>
<dbReference type="InterPro" id="IPR018389">
    <property type="entry name" value="DctP_fam"/>
</dbReference>
<dbReference type="AlphaFoldDB" id="A0A1G8C9H5"/>
<name>A0A1G8C9H5_9MICC</name>
<keyword evidence="3" id="KW-1185">Reference proteome</keyword>
<evidence type="ECO:0000313" key="3">
    <source>
        <dbReference type="Proteomes" id="UP000199258"/>
    </source>
</evidence>
<evidence type="ECO:0000313" key="2">
    <source>
        <dbReference type="EMBL" id="SDH42177.1"/>
    </source>
</evidence>
<accession>A0A1G8C9H5</accession>
<proteinExistence type="predicted"/>
<sequence length="80" mass="9342">MRTSEEDQQAILEAAEYALPIQRQASQDQEAEMKKKLVEEGMELTEPDLEPFRKAVEPVYEKWAPEIGQELVDKVKNFQY</sequence>
<dbReference type="Gene3D" id="3.40.190.170">
    <property type="entry name" value="Bacterial extracellular solute-binding protein, family 7"/>
    <property type="match status" value="1"/>
</dbReference>
<evidence type="ECO:0000256" key="1">
    <source>
        <dbReference type="ARBA" id="ARBA00022729"/>
    </source>
</evidence>
<dbReference type="STRING" id="335973.SAMN04488693_101199"/>
<dbReference type="InterPro" id="IPR038404">
    <property type="entry name" value="TRAP_DctP_sf"/>
</dbReference>